<accession>A0A1M4XG50</accession>
<comment type="similarity">
    <text evidence="7">Belongs to the binding-protein-dependent transport system permease family.</text>
</comment>
<evidence type="ECO:0000256" key="4">
    <source>
        <dbReference type="ARBA" id="ARBA00022692"/>
    </source>
</evidence>
<feature type="transmembrane region" description="Helical" evidence="7">
    <location>
        <begin position="73"/>
        <end position="94"/>
    </location>
</feature>
<keyword evidence="3" id="KW-1003">Cell membrane</keyword>
<evidence type="ECO:0000256" key="3">
    <source>
        <dbReference type="ARBA" id="ARBA00022475"/>
    </source>
</evidence>
<reference evidence="9 10" key="1">
    <citation type="submission" date="2016-11" db="EMBL/GenBank/DDBJ databases">
        <authorList>
            <person name="Jaros S."/>
            <person name="Januszkiewicz K."/>
            <person name="Wedrychowicz H."/>
        </authorList>
    </citation>
    <scope>NUCLEOTIDE SEQUENCE [LARGE SCALE GENOMIC DNA]</scope>
    <source>
        <strain evidence="9 10">DSM 15692</strain>
    </source>
</reference>
<keyword evidence="2 7" id="KW-0813">Transport</keyword>
<proteinExistence type="inferred from homology"/>
<dbReference type="OrthoDB" id="2168559at2"/>
<keyword evidence="6 7" id="KW-0472">Membrane</keyword>
<dbReference type="Proteomes" id="UP000184128">
    <property type="component" value="Unassembled WGS sequence"/>
</dbReference>
<dbReference type="SUPFAM" id="SSF160964">
    <property type="entry name" value="MalF N-terminal region-like"/>
    <property type="match status" value="1"/>
</dbReference>
<dbReference type="Pfam" id="PF00528">
    <property type="entry name" value="BPD_transp_1"/>
    <property type="match status" value="1"/>
</dbReference>
<feature type="transmembrane region" description="Helical" evidence="7">
    <location>
        <begin position="273"/>
        <end position="293"/>
    </location>
</feature>
<evidence type="ECO:0000256" key="7">
    <source>
        <dbReference type="RuleBase" id="RU363032"/>
    </source>
</evidence>
<evidence type="ECO:0000256" key="2">
    <source>
        <dbReference type="ARBA" id="ARBA00022448"/>
    </source>
</evidence>
<dbReference type="InterPro" id="IPR035906">
    <property type="entry name" value="MetI-like_sf"/>
</dbReference>
<feature type="domain" description="ABC transmembrane type-1" evidence="8">
    <location>
        <begin position="69"/>
        <end position="290"/>
    </location>
</feature>
<gene>
    <name evidence="9" type="ORF">SAMN02745249_01437</name>
</gene>
<dbReference type="RefSeq" id="WP_073298185.1">
    <property type="nucleotide sequence ID" value="NZ_FQUF01000021.1"/>
</dbReference>
<feature type="transmembrane region" description="Helical" evidence="7">
    <location>
        <begin position="106"/>
        <end position="130"/>
    </location>
</feature>
<keyword evidence="9" id="KW-0762">Sugar transport</keyword>
<keyword evidence="10" id="KW-1185">Reference proteome</keyword>
<dbReference type="SUPFAM" id="SSF161098">
    <property type="entry name" value="MetI-like"/>
    <property type="match status" value="1"/>
</dbReference>
<dbReference type="PANTHER" id="PTHR30193">
    <property type="entry name" value="ABC TRANSPORTER PERMEASE PROTEIN"/>
    <property type="match status" value="1"/>
</dbReference>
<keyword evidence="4 7" id="KW-0812">Transmembrane</keyword>
<dbReference type="Gene3D" id="1.10.3720.10">
    <property type="entry name" value="MetI-like"/>
    <property type="match status" value="1"/>
</dbReference>
<dbReference type="InterPro" id="IPR051393">
    <property type="entry name" value="ABC_transporter_permease"/>
</dbReference>
<dbReference type="AlphaFoldDB" id="A0A1M4XG50"/>
<dbReference type="InterPro" id="IPR000515">
    <property type="entry name" value="MetI-like"/>
</dbReference>
<dbReference type="GO" id="GO:0055085">
    <property type="term" value="P:transmembrane transport"/>
    <property type="evidence" value="ECO:0007669"/>
    <property type="project" value="InterPro"/>
</dbReference>
<dbReference type="PANTHER" id="PTHR30193:SF37">
    <property type="entry name" value="INNER MEMBRANE ABC TRANSPORTER PERMEASE PROTEIN YCJO"/>
    <property type="match status" value="1"/>
</dbReference>
<evidence type="ECO:0000256" key="1">
    <source>
        <dbReference type="ARBA" id="ARBA00004651"/>
    </source>
</evidence>
<name>A0A1M4XG50_9LACT</name>
<evidence type="ECO:0000256" key="6">
    <source>
        <dbReference type="ARBA" id="ARBA00023136"/>
    </source>
</evidence>
<protein>
    <submittedName>
        <fullName evidence="9">Multiple sugar transport system permease protein</fullName>
    </submittedName>
</protein>
<evidence type="ECO:0000256" key="5">
    <source>
        <dbReference type="ARBA" id="ARBA00022989"/>
    </source>
</evidence>
<dbReference type="STRING" id="1121025.SAMN02745249_01437"/>
<keyword evidence="5 7" id="KW-1133">Transmembrane helix</keyword>
<feature type="transmembrane region" description="Helical" evidence="7">
    <location>
        <begin position="169"/>
        <end position="187"/>
    </location>
</feature>
<dbReference type="CDD" id="cd06261">
    <property type="entry name" value="TM_PBP2"/>
    <property type="match status" value="1"/>
</dbReference>
<evidence type="ECO:0000259" key="8">
    <source>
        <dbReference type="PROSITE" id="PS50928"/>
    </source>
</evidence>
<feature type="transmembrane region" description="Helical" evidence="7">
    <location>
        <begin position="12"/>
        <end position="34"/>
    </location>
</feature>
<evidence type="ECO:0000313" key="9">
    <source>
        <dbReference type="EMBL" id="SHE92504.1"/>
    </source>
</evidence>
<dbReference type="GO" id="GO:0005886">
    <property type="term" value="C:plasma membrane"/>
    <property type="evidence" value="ECO:0007669"/>
    <property type="project" value="UniProtKB-SubCell"/>
</dbReference>
<sequence>MLRQRKLQPYAFIAPFLIVFLIFNIYPIFLTFYFSLTNYSGMGGIDNATFIGLDNYRRLITDGYFYKSILNTIIIWVGGFAVQLLIALGLALVFSDIQLKLKGLGFFRTLFYLPNIVTVASVSILFSLILDWNYGSLNQLLMQIGILNQPINWLNNPAYAQGSVSVINTWMWFGQTFIILYAGIAGIDNDLLEASFIDGANWWQRFRYITLPQIKPIMLYVMITSLIGGLQMFELPQLLTDGTGSPQGSLRTIVLYLYNQSFLYNNFGYGSTIAYGLFFITVIFSIIIFKTMYADQVKEGERR</sequence>
<dbReference type="EMBL" id="FQUF01000021">
    <property type="protein sequence ID" value="SHE92504.1"/>
    <property type="molecule type" value="Genomic_DNA"/>
</dbReference>
<dbReference type="PROSITE" id="PS50928">
    <property type="entry name" value="ABC_TM1"/>
    <property type="match status" value="1"/>
</dbReference>
<organism evidence="9 10">
    <name type="scientific">Atopostipes suicloacalis DSM 15692</name>
    <dbReference type="NCBI Taxonomy" id="1121025"/>
    <lineage>
        <taxon>Bacteria</taxon>
        <taxon>Bacillati</taxon>
        <taxon>Bacillota</taxon>
        <taxon>Bacilli</taxon>
        <taxon>Lactobacillales</taxon>
        <taxon>Carnobacteriaceae</taxon>
        <taxon>Atopostipes</taxon>
    </lineage>
</organism>
<comment type="subcellular location">
    <subcellularLocation>
        <location evidence="1 7">Cell membrane</location>
        <topology evidence="1 7">Multi-pass membrane protein</topology>
    </subcellularLocation>
</comment>
<evidence type="ECO:0000313" key="10">
    <source>
        <dbReference type="Proteomes" id="UP000184128"/>
    </source>
</evidence>
<feature type="transmembrane region" description="Helical" evidence="7">
    <location>
        <begin position="217"/>
        <end position="233"/>
    </location>
</feature>